<sequence>MKNFFALVGLAICLQSCNDDAVPRPTSQLRLEYPTPIYNSKESKYPFSLEVNDFSTIESKDNGAVEIHYPKMKATVYLSYKPVNNDLEQLLTDAQKLTYKLHVMKADEIIEQPYINPDKKVYGMFYTVGGDAASNALFYATDSTKNFVTGSVYFYAKPNFDSILPASSYITKDMKTMLESIKWEK</sequence>
<evidence type="ECO:0000313" key="1">
    <source>
        <dbReference type="EMBL" id="MFC4739343.1"/>
    </source>
</evidence>
<dbReference type="InterPro" id="IPR019850">
    <property type="entry name" value="GldD-like"/>
</dbReference>
<protein>
    <submittedName>
        <fullName evidence="1">Gliding motility lipoprotein GldD</fullName>
    </submittedName>
</protein>
<reference evidence="2" key="1">
    <citation type="journal article" date="2019" name="Int. J. Syst. Evol. Microbiol.">
        <title>The Global Catalogue of Microorganisms (GCM) 10K type strain sequencing project: providing services to taxonomists for standard genome sequencing and annotation.</title>
        <authorList>
            <consortium name="The Broad Institute Genomics Platform"/>
            <consortium name="The Broad Institute Genome Sequencing Center for Infectious Disease"/>
            <person name="Wu L."/>
            <person name="Ma J."/>
        </authorList>
    </citation>
    <scope>NUCLEOTIDE SEQUENCE [LARGE SCALE GENOMIC DNA]</scope>
    <source>
        <strain evidence="2">CCUG 50349</strain>
    </source>
</reference>
<proteinExistence type="predicted"/>
<dbReference type="Proteomes" id="UP001595885">
    <property type="component" value="Unassembled WGS sequence"/>
</dbReference>
<organism evidence="1 2">
    <name type="scientific">Flavobacterium ponti</name>
    <dbReference type="NCBI Taxonomy" id="665133"/>
    <lineage>
        <taxon>Bacteria</taxon>
        <taxon>Pseudomonadati</taxon>
        <taxon>Bacteroidota</taxon>
        <taxon>Flavobacteriia</taxon>
        <taxon>Flavobacteriales</taxon>
        <taxon>Flavobacteriaceae</taxon>
        <taxon>Flavobacterium</taxon>
    </lineage>
</organism>
<keyword evidence="1" id="KW-0449">Lipoprotein</keyword>
<dbReference type="EMBL" id="JBHSGW010000003">
    <property type="protein sequence ID" value="MFC4739343.1"/>
    <property type="molecule type" value="Genomic_DNA"/>
</dbReference>
<name>A0ABV9P160_9FLAO</name>
<accession>A0ABV9P160</accession>
<dbReference type="RefSeq" id="WP_379738659.1">
    <property type="nucleotide sequence ID" value="NZ_JBHSGW010000003.1"/>
</dbReference>
<comment type="caution">
    <text evidence="1">The sequence shown here is derived from an EMBL/GenBank/DDBJ whole genome shotgun (WGS) entry which is preliminary data.</text>
</comment>
<keyword evidence="2" id="KW-1185">Reference proteome</keyword>
<gene>
    <name evidence="1" type="primary">gldD</name>
    <name evidence="1" type="ORF">ACFO3U_04995</name>
</gene>
<evidence type="ECO:0000313" key="2">
    <source>
        <dbReference type="Proteomes" id="UP001595885"/>
    </source>
</evidence>
<dbReference type="NCBIfam" id="TIGR03512">
    <property type="entry name" value="GldD_lipo"/>
    <property type="match status" value="1"/>
</dbReference>
<dbReference type="Pfam" id="PF25593">
    <property type="entry name" value="GldD_lipo"/>
    <property type="match status" value="1"/>
</dbReference>